<dbReference type="STRING" id="27342.A0A0H2RJR1"/>
<sequence length="574" mass="61237">MKLRSLPSSLSLLAVALLEASRVRAFSVPIVGRQVARETRLVRRTIDMDGSFGNGSTTVTNSGDTLYSCNITLGGAEFEVLIDTGSSDLWVAGTVPQTTDLKIAASVSYAKGEASGSINTANLTFDEYVVPNQAYINVVPSADNPPSQGLIGLGPSKASNVRQLVKTAAGNTPLDRIFLQNTSTPNFISVLLSRVSDDPAGSVPQTGQLTVGKVIPGYEAVSSQKQLPALVDQDGIQHWQTVMDPNGIIGPDGQNIQTNSTVVSSDGTAQQLRVVFDTGFTFPQVPQNVADAIYGRVPGAEWVAGDGTPGYWRIPCDYELNVTFLFNGVKYPIAPLDLSMVETVDSSTGNALNCMSTFQQISPTVADHTKFGAFDMILGMAFLRNAYLLIDFGDFVDGSSSSVGDPFIQLLSTTELASAHQDFVKTRLGGVDTTASQAALVPADQGQHSPAVASTANTDGNSVTKVVNSVKNKVENLFTHSVWFIVVCSVVGFLILASIGFCIWRQCNRRRSKVRTEGAFLPSMGSYKPLKDATAGPGARPESPVWDHNVNNHGYGYAATGQYSEPNYQYGGRY</sequence>
<keyword evidence="3" id="KW-0378">Hydrolase</keyword>
<keyword evidence="4" id="KW-1133">Transmembrane helix</keyword>
<dbReference type="Gene3D" id="2.40.70.10">
    <property type="entry name" value="Acid Proteases"/>
    <property type="match status" value="2"/>
</dbReference>
<dbReference type="PRINTS" id="PR00792">
    <property type="entry name" value="PEPSIN"/>
</dbReference>
<dbReference type="PANTHER" id="PTHR47966:SF73">
    <property type="entry name" value="PEPTIDASE A1 DOMAIN-CONTAINING PROTEIN"/>
    <property type="match status" value="1"/>
</dbReference>
<name>A0A0H2RJR1_9AGAM</name>
<dbReference type="EMBL" id="KQ085985">
    <property type="protein sequence ID" value="KLO12104.1"/>
    <property type="molecule type" value="Genomic_DNA"/>
</dbReference>
<feature type="transmembrane region" description="Helical" evidence="4">
    <location>
        <begin position="482"/>
        <end position="504"/>
    </location>
</feature>
<comment type="similarity">
    <text evidence="1 3">Belongs to the peptidase A1 family.</text>
</comment>
<organism evidence="7 8">
    <name type="scientific">Schizopora paradoxa</name>
    <dbReference type="NCBI Taxonomy" id="27342"/>
    <lineage>
        <taxon>Eukaryota</taxon>
        <taxon>Fungi</taxon>
        <taxon>Dikarya</taxon>
        <taxon>Basidiomycota</taxon>
        <taxon>Agaricomycotina</taxon>
        <taxon>Agaricomycetes</taxon>
        <taxon>Hymenochaetales</taxon>
        <taxon>Schizoporaceae</taxon>
        <taxon>Schizopora</taxon>
    </lineage>
</organism>
<accession>A0A0H2RJR1</accession>
<evidence type="ECO:0000256" key="3">
    <source>
        <dbReference type="RuleBase" id="RU000454"/>
    </source>
</evidence>
<evidence type="ECO:0000256" key="5">
    <source>
        <dbReference type="SAM" id="SignalP"/>
    </source>
</evidence>
<dbReference type="PANTHER" id="PTHR47966">
    <property type="entry name" value="BETA-SITE APP-CLEAVING ENZYME, ISOFORM A-RELATED"/>
    <property type="match status" value="1"/>
</dbReference>
<evidence type="ECO:0000313" key="8">
    <source>
        <dbReference type="Proteomes" id="UP000053477"/>
    </source>
</evidence>
<evidence type="ECO:0000259" key="6">
    <source>
        <dbReference type="PROSITE" id="PS51767"/>
    </source>
</evidence>
<dbReference type="Pfam" id="PF00026">
    <property type="entry name" value="Asp"/>
    <property type="match status" value="2"/>
</dbReference>
<evidence type="ECO:0000256" key="2">
    <source>
        <dbReference type="ARBA" id="ARBA00022750"/>
    </source>
</evidence>
<dbReference type="SUPFAM" id="SSF50630">
    <property type="entry name" value="Acid proteases"/>
    <property type="match status" value="1"/>
</dbReference>
<keyword evidence="5" id="KW-0732">Signal</keyword>
<dbReference type="InterPro" id="IPR001461">
    <property type="entry name" value="Aspartic_peptidase_A1"/>
</dbReference>
<reference evidence="7 8" key="1">
    <citation type="submission" date="2015-04" db="EMBL/GenBank/DDBJ databases">
        <title>Complete genome sequence of Schizopora paradoxa KUC8140, a cosmopolitan wood degrader in East Asia.</title>
        <authorList>
            <consortium name="DOE Joint Genome Institute"/>
            <person name="Min B."/>
            <person name="Park H."/>
            <person name="Jang Y."/>
            <person name="Kim J.-J."/>
            <person name="Kim K.H."/>
            <person name="Pangilinan J."/>
            <person name="Lipzen A."/>
            <person name="Riley R."/>
            <person name="Grigoriev I.V."/>
            <person name="Spatafora J.W."/>
            <person name="Choi I.-G."/>
        </authorList>
    </citation>
    <scope>NUCLEOTIDE SEQUENCE [LARGE SCALE GENOMIC DNA]</scope>
    <source>
        <strain evidence="7 8">KUC8140</strain>
    </source>
</reference>
<keyword evidence="4" id="KW-0812">Transmembrane</keyword>
<keyword evidence="2 3" id="KW-0064">Aspartyl protease</keyword>
<keyword evidence="3 7" id="KW-0645">Protease</keyword>
<dbReference type="AlphaFoldDB" id="A0A0H2RJR1"/>
<evidence type="ECO:0000256" key="4">
    <source>
        <dbReference type="SAM" id="Phobius"/>
    </source>
</evidence>
<dbReference type="OrthoDB" id="15189at2759"/>
<keyword evidence="4" id="KW-0472">Membrane</keyword>
<dbReference type="InterPro" id="IPR034164">
    <property type="entry name" value="Pepsin-like_dom"/>
</dbReference>
<dbReference type="InterPro" id="IPR021109">
    <property type="entry name" value="Peptidase_aspartic_dom_sf"/>
</dbReference>
<proteinExistence type="inferred from homology"/>
<dbReference type="CDD" id="cd05471">
    <property type="entry name" value="pepsin_like"/>
    <property type="match status" value="1"/>
</dbReference>
<dbReference type="GO" id="GO:0006508">
    <property type="term" value="P:proteolysis"/>
    <property type="evidence" value="ECO:0007669"/>
    <property type="project" value="UniProtKB-KW"/>
</dbReference>
<dbReference type="InterPro" id="IPR001969">
    <property type="entry name" value="Aspartic_peptidase_AS"/>
</dbReference>
<keyword evidence="8" id="KW-1185">Reference proteome</keyword>
<feature type="signal peptide" evidence="5">
    <location>
        <begin position="1"/>
        <end position="25"/>
    </location>
</feature>
<dbReference type="GO" id="GO:0004190">
    <property type="term" value="F:aspartic-type endopeptidase activity"/>
    <property type="evidence" value="ECO:0007669"/>
    <property type="project" value="UniProtKB-KW"/>
</dbReference>
<dbReference type="Proteomes" id="UP000053477">
    <property type="component" value="Unassembled WGS sequence"/>
</dbReference>
<evidence type="ECO:0000313" key="7">
    <source>
        <dbReference type="EMBL" id="KLO12104.1"/>
    </source>
</evidence>
<dbReference type="PROSITE" id="PS00141">
    <property type="entry name" value="ASP_PROTEASE"/>
    <property type="match status" value="1"/>
</dbReference>
<dbReference type="PROSITE" id="PS51767">
    <property type="entry name" value="PEPTIDASE_A1"/>
    <property type="match status" value="1"/>
</dbReference>
<protein>
    <submittedName>
        <fullName evidence="7">Acid protease</fullName>
    </submittedName>
</protein>
<feature type="domain" description="Peptidase A1" evidence="6">
    <location>
        <begin position="67"/>
        <end position="400"/>
    </location>
</feature>
<dbReference type="InParanoid" id="A0A0H2RJR1"/>
<gene>
    <name evidence="7" type="ORF">SCHPADRAFT_998397</name>
</gene>
<evidence type="ECO:0000256" key="1">
    <source>
        <dbReference type="ARBA" id="ARBA00007447"/>
    </source>
</evidence>
<feature type="chain" id="PRO_5005201796" evidence="5">
    <location>
        <begin position="26"/>
        <end position="574"/>
    </location>
</feature>
<dbReference type="InterPro" id="IPR033121">
    <property type="entry name" value="PEPTIDASE_A1"/>
</dbReference>